<dbReference type="AlphaFoldDB" id="A0A2T4JF03"/>
<dbReference type="Pfam" id="PF13578">
    <property type="entry name" value="Methyltransf_24"/>
    <property type="match status" value="1"/>
</dbReference>
<dbReference type="EMBL" id="PZKE01000001">
    <property type="protein sequence ID" value="PTE16377.1"/>
    <property type="molecule type" value="Genomic_DNA"/>
</dbReference>
<dbReference type="Pfam" id="PF14559">
    <property type="entry name" value="TPR_19"/>
    <property type="match status" value="1"/>
</dbReference>
<proteinExistence type="predicted"/>
<reference evidence="1 2" key="1">
    <citation type="submission" date="2018-03" db="EMBL/GenBank/DDBJ databases">
        <title>Rhodobacter blasticus.</title>
        <authorList>
            <person name="Meyer T.E."/>
            <person name="Miller S."/>
            <person name="Lodha T."/>
            <person name="Gandham S."/>
            <person name="Chintalapati S."/>
            <person name="Chintalapati V.R."/>
        </authorList>
    </citation>
    <scope>NUCLEOTIDE SEQUENCE [LARGE SCALE GENOMIC DNA]</scope>
    <source>
        <strain evidence="1 2">DSM 2131</strain>
    </source>
</reference>
<comment type="caution">
    <text evidence="1">The sequence shown here is derived from an EMBL/GenBank/DDBJ whole genome shotgun (WGS) entry which is preliminary data.</text>
</comment>
<dbReference type="InterPro" id="IPR011990">
    <property type="entry name" value="TPR-like_helical_dom_sf"/>
</dbReference>
<name>A0A2T4JF03_FUSBL</name>
<dbReference type="RefSeq" id="WP_107671542.1">
    <property type="nucleotide sequence ID" value="NZ_PZKE01000001.1"/>
</dbReference>
<dbReference type="SUPFAM" id="SSF53335">
    <property type="entry name" value="S-adenosyl-L-methionine-dependent methyltransferases"/>
    <property type="match status" value="1"/>
</dbReference>
<evidence type="ECO:0000313" key="2">
    <source>
        <dbReference type="Proteomes" id="UP000241362"/>
    </source>
</evidence>
<protein>
    <submittedName>
        <fullName evidence="1">Uncharacterized protein</fullName>
    </submittedName>
</protein>
<dbReference type="Gene3D" id="3.40.50.150">
    <property type="entry name" value="Vaccinia Virus protein VP39"/>
    <property type="match status" value="1"/>
</dbReference>
<dbReference type="CDD" id="cd02440">
    <property type="entry name" value="AdoMet_MTases"/>
    <property type="match status" value="1"/>
</dbReference>
<dbReference type="SUPFAM" id="SSF48452">
    <property type="entry name" value="TPR-like"/>
    <property type="match status" value="1"/>
</dbReference>
<organism evidence="1 2">
    <name type="scientific">Fuscovulum blasticum DSM 2131</name>
    <dbReference type="NCBI Taxonomy" id="1188250"/>
    <lineage>
        <taxon>Bacteria</taxon>
        <taxon>Pseudomonadati</taxon>
        <taxon>Pseudomonadota</taxon>
        <taxon>Alphaproteobacteria</taxon>
        <taxon>Rhodobacterales</taxon>
        <taxon>Paracoccaceae</taxon>
        <taxon>Pseudogemmobacter</taxon>
    </lineage>
</organism>
<sequence>MAQVFNFVERFSQVSDTSVAGKSASEMTAQARGIDPLTTAAIINGTDKYGYHDYTPNYFRVLKHLRDRPLRLLEIGVGGYSDEDRGGESLAVWRDFFPMAQVTGLDIQKKTLPLGPRVHIVQGSQVDAEFLASVEAARGPFDVILDDGSHRNEHVVETFRLLFPGLVPGGIYLIEDVQTSFFPRFGGSLELTQPNSVGLFAQAMTQLSGDRDGIFDDVASIERFHNMIVIHKSPASGARRNLDASPHLLRAGEGIGDRPVKVALVGGAKLPAAFAGRDVEIIQPDWSAEWGQGPLAGLDLIVAELDTPKRSKKSSRSAGGAKVGEDTLRSLIGALRTDGGVLVVTATDPARDLAADSPVMQFAQQRFIEVDHREMRVHFPDVAIDELATQIHTIERTPDALLFVKAPNDWPSNFGYDARNPQAAEALANIRAVLAHSDVEGGLVQLLQIENRFGTPEDTRALEEKLGSMGATARRYFEHAVAQAQRRHDQARVGALLTRALENYPADPGFSAGMARHLIAERRQEDAMRVLKEGLAKTPSHRVLNQLMSKVLVAQGDIEAALPFAREAAARTPRDQRPPLQARYAKMLTQVGKWAEAERYAARAVDVTPNNDELLAALEYVRTRKPDLQ</sequence>
<gene>
    <name evidence="1" type="ORF">C5F44_00500</name>
</gene>
<evidence type="ECO:0000313" key="1">
    <source>
        <dbReference type="EMBL" id="PTE16377.1"/>
    </source>
</evidence>
<keyword evidence="2" id="KW-1185">Reference proteome</keyword>
<dbReference type="InterPro" id="IPR029063">
    <property type="entry name" value="SAM-dependent_MTases_sf"/>
</dbReference>
<accession>A0A2T4JF03</accession>
<dbReference type="Proteomes" id="UP000241362">
    <property type="component" value="Unassembled WGS sequence"/>
</dbReference>
<dbReference type="Gene3D" id="1.25.40.10">
    <property type="entry name" value="Tetratricopeptide repeat domain"/>
    <property type="match status" value="1"/>
</dbReference>